<proteinExistence type="predicted"/>
<evidence type="ECO:0000256" key="5">
    <source>
        <dbReference type="ARBA" id="ARBA00022967"/>
    </source>
</evidence>
<dbReference type="EMBL" id="CP006644">
    <property type="protein sequence ID" value="AHE56239.1"/>
    <property type="molecule type" value="Genomic_DNA"/>
</dbReference>
<evidence type="ECO:0000313" key="8">
    <source>
        <dbReference type="EMBL" id="AHE56239.1"/>
    </source>
</evidence>
<keyword evidence="6" id="KW-0472">Membrane</keyword>
<keyword evidence="9" id="KW-1185">Reference proteome</keyword>
<dbReference type="GO" id="GO:0017004">
    <property type="term" value="P:cytochrome complex assembly"/>
    <property type="evidence" value="ECO:0007669"/>
    <property type="project" value="UniProtKB-KW"/>
</dbReference>
<keyword evidence="2" id="KW-0547">Nucleotide-binding</keyword>
<dbReference type="SMART" id="SM00382">
    <property type="entry name" value="AAA"/>
    <property type="match status" value="1"/>
</dbReference>
<organism evidence="8 9">
    <name type="scientific">Sphingomonas sanxanigenens DSM 19645 = NX02</name>
    <dbReference type="NCBI Taxonomy" id="1123269"/>
    <lineage>
        <taxon>Bacteria</taxon>
        <taxon>Pseudomonadati</taxon>
        <taxon>Pseudomonadota</taxon>
        <taxon>Alphaproteobacteria</taxon>
        <taxon>Sphingomonadales</taxon>
        <taxon>Sphingomonadaceae</taxon>
        <taxon>Sphingomonas</taxon>
    </lineage>
</organism>
<dbReference type="HOGENOM" id="CLU_000604_1_2_5"/>
<keyword evidence="1" id="KW-0813">Transport</keyword>
<dbReference type="KEGG" id="ssan:NX02_23115"/>
<dbReference type="Pfam" id="PF00005">
    <property type="entry name" value="ABC_tran"/>
    <property type="match status" value="1"/>
</dbReference>
<evidence type="ECO:0000256" key="4">
    <source>
        <dbReference type="ARBA" id="ARBA00022840"/>
    </source>
</evidence>
<dbReference type="PATRIC" id="fig|1123269.5.peg.4523"/>
<evidence type="ECO:0000313" key="9">
    <source>
        <dbReference type="Proteomes" id="UP000018851"/>
    </source>
</evidence>
<dbReference type="GO" id="GO:0005524">
    <property type="term" value="F:ATP binding"/>
    <property type="evidence" value="ECO:0007669"/>
    <property type="project" value="UniProtKB-KW"/>
</dbReference>
<dbReference type="InterPro" id="IPR003593">
    <property type="entry name" value="AAA+_ATPase"/>
</dbReference>
<feature type="domain" description="ABC transporter" evidence="7">
    <location>
        <begin position="10"/>
        <end position="212"/>
    </location>
</feature>
<keyword evidence="5" id="KW-1278">Translocase</keyword>
<name>W0AEB2_9SPHN</name>
<protein>
    <recommendedName>
        <fullName evidence="7">ABC transporter domain-containing protein</fullName>
    </recommendedName>
</protein>
<dbReference type="PANTHER" id="PTHR43499">
    <property type="entry name" value="ABC TRANSPORTER I FAMILY MEMBER 1"/>
    <property type="match status" value="1"/>
</dbReference>
<keyword evidence="3" id="KW-0201">Cytochrome c-type biogenesis</keyword>
<dbReference type="Gene3D" id="3.40.50.300">
    <property type="entry name" value="P-loop containing nucleotide triphosphate hydrolases"/>
    <property type="match status" value="1"/>
</dbReference>
<dbReference type="OrthoDB" id="9800654at2"/>
<keyword evidence="4" id="KW-0067">ATP-binding</keyword>
<evidence type="ECO:0000256" key="2">
    <source>
        <dbReference type="ARBA" id="ARBA00022741"/>
    </source>
</evidence>
<dbReference type="Proteomes" id="UP000018851">
    <property type="component" value="Chromosome"/>
</dbReference>
<dbReference type="PANTHER" id="PTHR43499:SF1">
    <property type="entry name" value="ABC TRANSPORTER I FAMILY MEMBER 1"/>
    <property type="match status" value="1"/>
</dbReference>
<dbReference type="InterPro" id="IPR027417">
    <property type="entry name" value="P-loop_NTPase"/>
</dbReference>
<dbReference type="InterPro" id="IPR005895">
    <property type="entry name" value="ABC_transptr_haem_export_CcmA"/>
</dbReference>
<dbReference type="InterPro" id="IPR003439">
    <property type="entry name" value="ABC_transporter-like_ATP-bd"/>
</dbReference>
<reference evidence="8 9" key="1">
    <citation type="submission" date="2013-07" db="EMBL/GenBank/DDBJ databases">
        <title>Completed genome of Sphingomonas sanxanigenens NX02.</title>
        <authorList>
            <person name="Ma T."/>
            <person name="Huang H."/>
            <person name="Wu M."/>
            <person name="Li X."/>
            <person name="Li G."/>
        </authorList>
    </citation>
    <scope>NUCLEOTIDE SEQUENCE [LARGE SCALE GENOMIC DNA]</scope>
    <source>
        <strain evidence="8 9">NX02</strain>
    </source>
</reference>
<dbReference type="NCBIfam" id="TIGR01189">
    <property type="entry name" value="ccmA"/>
    <property type="match status" value="1"/>
</dbReference>
<dbReference type="GO" id="GO:0022857">
    <property type="term" value="F:transmembrane transporter activity"/>
    <property type="evidence" value="ECO:0007669"/>
    <property type="project" value="InterPro"/>
</dbReference>
<evidence type="ECO:0000259" key="7">
    <source>
        <dbReference type="PROSITE" id="PS50893"/>
    </source>
</evidence>
<dbReference type="AlphaFoldDB" id="W0AEB2"/>
<evidence type="ECO:0000256" key="3">
    <source>
        <dbReference type="ARBA" id="ARBA00022748"/>
    </source>
</evidence>
<evidence type="ECO:0000256" key="6">
    <source>
        <dbReference type="ARBA" id="ARBA00023136"/>
    </source>
</evidence>
<dbReference type="STRING" id="1123269.NX02_23115"/>
<dbReference type="RefSeq" id="WP_047099842.1">
    <property type="nucleotide sequence ID" value="NZ_CP006644.1"/>
</dbReference>
<evidence type="ECO:0000256" key="1">
    <source>
        <dbReference type="ARBA" id="ARBA00022448"/>
    </source>
</evidence>
<dbReference type="SUPFAM" id="SSF52540">
    <property type="entry name" value="P-loop containing nucleoside triphosphate hydrolases"/>
    <property type="match status" value="1"/>
</dbReference>
<dbReference type="PROSITE" id="PS50893">
    <property type="entry name" value="ABC_TRANSPORTER_2"/>
    <property type="match status" value="1"/>
</dbReference>
<accession>W0AEB2</accession>
<dbReference type="eggNOG" id="COG4133">
    <property type="taxonomic scope" value="Bacteria"/>
</dbReference>
<dbReference type="GO" id="GO:0016887">
    <property type="term" value="F:ATP hydrolysis activity"/>
    <property type="evidence" value="ECO:0007669"/>
    <property type="project" value="InterPro"/>
</dbReference>
<sequence>MTALLPAPALAFDGVACVRGGRVLFRGLDFALGSGAAALVTGPNGVGKSSLLRLAAGLLPVFAGRVDRTGTVALADERTALDPALPLAEALLFWSRIDGGTGGRVTAAMGRMDLAHLAEIPVRMLSTGQRKRATLARVIAAAAPIWLLDEPANGLDAASRALLAEAMAEHRRAGGLILAATHQDIGLDDAIELPLAPPPPLADDADPLGLGA</sequence>
<gene>
    <name evidence="8" type="ORF">NX02_23115</name>
</gene>